<organism evidence="1 2">
    <name type="scientific">Prauserella alba</name>
    <dbReference type="NCBI Taxonomy" id="176898"/>
    <lineage>
        <taxon>Bacteria</taxon>
        <taxon>Bacillati</taxon>
        <taxon>Actinomycetota</taxon>
        <taxon>Actinomycetes</taxon>
        <taxon>Pseudonocardiales</taxon>
        <taxon>Pseudonocardiaceae</taxon>
        <taxon>Prauserella</taxon>
    </lineage>
</organism>
<evidence type="ECO:0000313" key="2">
    <source>
        <dbReference type="Proteomes" id="UP001500467"/>
    </source>
</evidence>
<keyword evidence="2" id="KW-1185">Reference proteome</keyword>
<gene>
    <name evidence="1" type="ORF">GCM10009675_05250</name>
</gene>
<evidence type="ECO:0000313" key="1">
    <source>
        <dbReference type="EMBL" id="GAA1193535.1"/>
    </source>
</evidence>
<protein>
    <submittedName>
        <fullName evidence="1">Uncharacterized protein</fullName>
    </submittedName>
</protein>
<name>A0ABP4FRE0_9PSEU</name>
<sequence length="68" mass="6900">MPTPVSAVAATRVTTAFGRVADMSLILPGLPDIPDVGPPLRGNVTSETDVSSVANGDAVVVMAQFCSE</sequence>
<proteinExistence type="predicted"/>
<reference evidence="2" key="1">
    <citation type="journal article" date="2019" name="Int. J. Syst. Evol. Microbiol.">
        <title>The Global Catalogue of Microorganisms (GCM) 10K type strain sequencing project: providing services to taxonomists for standard genome sequencing and annotation.</title>
        <authorList>
            <consortium name="The Broad Institute Genomics Platform"/>
            <consortium name="The Broad Institute Genome Sequencing Center for Infectious Disease"/>
            <person name="Wu L."/>
            <person name="Ma J."/>
        </authorList>
    </citation>
    <scope>NUCLEOTIDE SEQUENCE [LARGE SCALE GENOMIC DNA]</scope>
    <source>
        <strain evidence="2">JCM 13022</strain>
    </source>
</reference>
<dbReference type="EMBL" id="BAAALM010000002">
    <property type="protein sequence ID" value="GAA1193535.1"/>
    <property type="molecule type" value="Genomic_DNA"/>
</dbReference>
<comment type="caution">
    <text evidence="1">The sequence shown here is derived from an EMBL/GenBank/DDBJ whole genome shotgun (WGS) entry which is preliminary data.</text>
</comment>
<accession>A0ABP4FRE0</accession>
<dbReference type="Proteomes" id="UP001500467">
    <property type="component" value="Unassembled WGS sequence"/>
</dbReference>